<evidence type="ECO:0000256" key="1">
    <source>
        <dbReference type="ARBA" id="ARBA00022676"/>
    </source>
</evidence>
<dbReference type="Proteomes" id="UP001171916">
    <property type="component" value="Unassembled WGS sequence"/>
</dbReference>
<accession>A0ABT7Y8I8</accession>
<dbReference type="Gene3D" id="3.40.50.2000">
    <property type="entry name" value="Glycogen Phosphorylase B"/>
    <property type="match status" value="2"/>
</dbReference>
<evidence type="ECO:0000313" key="4">
    <source>
        <dbReference type="Proteomes" id="UP001171916"/>
    </source>
</evidence>
<dbReference type="RefSeq" id="WP_289998381.1">
    <property type="nucleotide sequence ID" value="NZ_JAUEPH010000001.1"/>
</dbReference>
<dbReference type="EMBL" id="JAUEPH010000001">
    <property type="protein sequence ID" value="MDN3202824.1"/>
    <property type="molecule type" value="Genomic_DNA"/>
</dbReference>
<dbReference type="CDD" id="cd03794">
    <property type="entry name" value="GT4_WbuB-like"/>
    <property type="match status" value="1"/>
</dbReference>
<proteinExistence type="predicted"/>
<keyword evidence="2" id="KW-0808">Transferase</keyword>
<keyword evidence="4" id="KW-1185">Reference proteome</keyword>
<protein>
    <submittedName>
        <fullName evidence="3">Glycosyltransferase family 4 protein</fullName>
    </submittedName>
</protein>
<comment type="caution">
    <text evidence="3">The sequence shown here is derived from an EMBL/GenBank/DDBJ whole genome shotgun (WGS) entry which is preliminary data.</text>
</comment>
<reference evidence="3" key="1">
    <citation type="submission" date="2023-06" db="EMBL/GenBank/DDBJ databases">
        <title>Robiginitalea aurantiacus sp. nov. and Algoriphagus sediminis sp. nov., isolated from coastal sediment.</title>
        <authorList>
            <person name="Zhou Z.Y."/>
            <person name="An J."/>
            <person name="Jia Y.W."/>
            <person name="Du Z.J."/>
        </authorList>
    </citation>
    <scope>NUCLEOTIDE SEQUENCE</scope>
    <source>
        <strain evidence="3">C2-7</strain>
    </source>
</reference>
<gene>
    <name evidence="3" type="ORF">QVH07_01630</name>
</gene>
<dbReference type="PANTHER" id="PTHR12526">
    <property type="entry name" value="GLYCOSYLTRANSFERASE"/>
    <property type="match status" value="1"/>
</dbReference>
<sequence length="429" mass="49028">MKKRVLIITYYWPPSAGSGVQRWLKFSKYLPEFGWEPVIYTPQNPDFDLQDESLLEEVSDETTVLKSTIWEPYQVLDKIRGKKKKHVARIMEQSEKTTLEKVAIWARANLLIPDPRIFWVKPSVKTLLEKIEELNIDAMITTGPPHSMHLIGAKIHDQTGLPWIADFRDPWSEWELWDELEVRPWALKKHQSLEADVLANANAVTTISQTFKSDLERLSGRKIELLTNGYDPADLPSGFSKKKFKSGGFRLVYTGIIDSIRNPIPVLRAFKNEFEPTLEDVKFTFVGQVSDVVRNFVQMDDWLSKHVEFPGYFSHEKVFEFYARADVLVLILTNTKNSKGNIPGKLFEYLSTGVPILALGDSDGDSAKILKDSGGGEVLAHQDELGIQRAIRRHFLDEEKTCDKTDLEKFSRKNLTKKLASILDDCTIS</sequence>
<dbReference type="SUPFAM" id="SSF53756">
    <property type="entry name" value="UDP-Glycosyltransferase/glycogen phosphorylase"/>
    <property type="match status" value="1"/>
</dbReference>
<name>A0ABT7Y8I8_9BACT</name>
<evidence type="ECO:0000256" key="2">
    <source>
        <dbReference type="ARBA" id="ARBA00022679"/>
    </source>
</evidence>
<dbReference type="PANTHER" id="PTHR12526:SF629">
    <property type="entry name" value="TEICHURONIC ACID BIOSYNTHESIS GLYCOSYLTRANSFERASE TUAH-RELATED"/>
    <property type="match status" value="1"/>
</dbReference>
<dbReference type="Pfam" id="PF13692">
    <property type="entry name" value="Glyco_trans_1_4"/>
    <property type="match status" value="1"/>
</dbReference>
<evidence type="ECO:0000313" key="3">
    <source>
        <dbReference type="EMBL" id="MDN3202824.1"/>
    </source>
</evidence>
<organism evidence="3 4">
    <name type="scientific">Algoriphagus sediminis</name>
    <dbReference type="NCBI Taxonomy" id="3057113"/>
    <lineage>
        <taxon>Bacteria</taxon>
        <taxon>Pseudomonadati</taxon>
        <taxon>Bacteroidota</taxon>
        <taxon>Cytophagia</taxon>
        <taxon>Cytophagales</taxon>
        <taxon>Cyclobacteriaceae</taxon>
        <taxon>Algoriphagus</taxon>
    </lineage>
</organism>
<keyword evidence="1" id="KW-0328">Glycosyltransferase</keyword>